<protein>
    <recommendedName>
        <fullName evidence="5">4-hydroxy-3-methylbut-2-enyl diphosphate reductase</fullName>
        <shortName evidence="5">HMBPP reductase</shortName>
        <ecNumber evidence="5">1.17.7.4</ecNumber>
    </recommendedName>
</protein>
<feature type="binding site" evidence="5">
    <location>
        <position position="224"/>
    </location>
    <ligand>
        <name>dimethylallyl diphosphate</name>
        <dbReference type="ChEBI" id="CHEBI:57623"/>
    </ligand>
</feature>
<dbReference type="PANTHER" id="PTHR30426:SF0">
    <property type="entry name" value="4-HYDROXY-3-METHYLBUT-2-ENYL DIPHOSPHATE REDUCTASE"/>
    <property type="match status" value="1"/>
</dbReference>
<dbReference type="EC" id="1.17.7.4" evidence="5"/>
<feature type="binding site" evidence="5">
    <location>
        <position position="74"/>
    </location>
    <ligand>
        <name>dimethylallyl diphosphate</name>
        <dbReference type="ChEBI" id="CHEBI:57623"/>
    </ligand>
</feature>
<name>A0A7U3YNQ3_DESPD</name>
<evidence type="ECO:0000256" key="3">
    <source>
        <dbReference type="ARBA" id="ARBA00023004"/>
    </source>
</evidence>
<feature type="binding site" evidence="5">
    <location>
        <position position="41"/>
    </location>
    <ligand>
        <name>(2E)-4-hydroxy-3-methylbut-2-enyl diphosphate</name>
        <dbReference type="ChEBI" id="CHEBI:128753"/>
    </ligand>
</feature>
<gene>
    <name evidence="5" type="primary">ispH</name>
    <name evidence="6" type="ordered locus">Despr_2586</name>
</gene>
<dbReference type="Pfam" id="PF02401">
    <property type="entry name" value="LYTB"/>
    <property type="match status" value="1"/>
</dbReference>
<evidence type="ECO:0000313" key="6">
    <source>
        <dbReference type="EMBL" id="ADW18722.1"/>
    </source>
</evidence>
<dbReference type="PANTHER" id="PTHR30426">
    <property type="entry name" value="4-HYDROXY-3-METHYLBUT-2-ENYL DIPHOSPHATE REDUCTASE"/>
    <property type="match status" value="1"/>
</dbReference>
<evidence type="ECO:0000256" key="2">
    <source>
        <dbReference type="ARBA" id="ARBA00022723"/>
    </source>
</evidence>
<dbReference type="EMBL" id="CP002364">
    <property type="protein sequence ID" value="ADW18722.1"/>
    <property type="molecule type" value="Genomic_DNA"/>
</dbReference>
<feature type="binding site" evidence="5">
    <location>
        <position position="222"/>
    </location>
    <ligand>
        <name>(2E)-4-hydroxy-3-methylbut-2-enyl diphosphate</name>
        <dbReference type="ChEBI" id="CHEBI:128753"/>
    </ligand>
</feature>
<feature type="active site" description="Proton donor" evidence="5">
    <location>
        <position position="126"/>
    </location>
</feature>
<feature type="binding site" evidence="5">
    <location>
        <position position="194"/>
    </location>
    <ligand>
        <name>[4Fe-4S] cluster</name>
        <dbReference type="ChEBI" id="CHEBI:49883"/>
    </ligand>
</feature>
<dbReference type="NCBIfam" id="NF002188">
    <property type="entry name" value="PRK01045.1-2"/>
    <property type="match status" value="1"/>
</dbReference>
<feature type="binding site" evidence="5">
    <location>
        <position position="223"/>
    </location>
    <ligand>
        <name>isopentenyl diphosphate</name>
        <dbReference type="ChEBI" id="CHEBI:128769"/>
    </ligand>
</feature>
<evidence type="ECO:0000256" key="4">
    <source>
        <dbReference type="ARBA" id="ARBA00023014"/>
    </source>
</evidence>
<comment type="pathway">
    <text evidence="5">Isoprenoid biosynthesis; isopentenyl diphosphate biosynthesis via DXP pathway; isopentenyl diphosphate from 1-deoxy-D-xylulose 5-phosphate: step 6/6.</text>
</comment>
<feature type="binding site" evidence="5">
    <location>
        <position position="12"/>
    </location>
    <ligand>
        <name>[4Fe-4S] cluster</name>
        <dbReference type="ChEBI" id="CHEBI:49883"/>
    </ligand>
</feature>
<evidence type="ECO:0000256" key="1">
    <source>
        <dbReference type="ARBA" id="ARBA00022485"/>
    </source>
</evidence>
<feature type="binding site" evidence="5">
    <location>
        <position position="266"/>
    </location>
    <ligand>
        <name>(2E)-4-hydroxy-3-methylbut-2-enyl diphosphate</name>
        <dbReference type="ChEBI" id="CHEBI:128753"/>
    </ligand>
</feature>
<comment type="catalytic activity">
    <reaction evidence="5">
        <text>dimethylallyl diphosphate + 2 oxidized [2Fe-2S]-[ferredoxin] + H2O = (2E)-4-hydroxy-3-methylbut-2-enyl diphosphate + 2 reduced [2Fe-2S]-[ferredoxin] + 2 H(+)</text>
        <dbReference type="Rhea" id="RHEA:24825"/>
        <dbReference type="Rhea" id="RHEA-COMP:10000"/>
        <dbReference type="Rhea" id="RHEA-COMP:10001"/>
        <dbReference type="ChEBI" id="CHEBI:15377"/>
        <dbReference type="ChEBI" id="CHEBI:15378"/>
        <dbReference type="ChEBI" id="CHEBI:33737"/>
        <dbReference type="ChEBI" id="CHEBI:33738"/>
        <dbReference type="ChEBI" id="CHEBI:57623"/>
        <dbReference type="ChEBI" id="CHEBI:128753"/>
        <dbReference type="EC" id="1.17.7.4"/>
    </reaction>
</comment>
<dbReference type="GO" id="GO:0051539">
    <property type="term" value="F:4 iron, 4 sulfur cluster binding"/>
    <property type="evidence" value="ECO:0007669"/>
    <property type="project" value="UniProtKB-UniRule"/>
</dbReference>
<dbReference type="CDD" id="cd13944">
    <property type="entry name" value="lytB_ispH"/>
    <property type="match status" value="1"/>
</dbReference>
<dbReference type="InterPro" id="IPR003451">
    <property type="entry name" value="LytB/IspH"/>
</dbReference>
<dbReference type="Gene3D" id="3.40.1010.20">
    <property type="entry name" value="4-hydroxy-3-methylbut-2-enyl diphosphate reductase, catalytic domain"/>
    <property type="match status" value="2"/>
</dbReference>
<feature type="binding site" evidence="5">
    <location>
        <position position="222"/>
    </location>
    <ligand>
        <name>isopentenyl diphosphate</name>
        <dbReference type="ChEBI" id="CHEBI:128769"/>
    </ligand>
</feature>
<comment type="function">
    <text evidence="5">Catalyzes the conversion of 1-hydroxy-2-methyl-2-(E)-butenyl 4-diphosphate (HMBPP) into a mixture of isopentenyl diphosphate (IPP) and dimethylallyl diphosphate (DMAPP). Acts in the terminal step of the DOXP/MEP pathway for isoprenoid precursor biosynthesis.</text>
</comment>
<feature type="binding site" evidence="5">
    <location>
        <position position="266"/>
    </location>
    <ligand>
        <name>isopentenyl diphosphate</name>
        <dbReference type="ChEBI" id="CHEBI:128769"/>
    </ligand>
</feature>
<feature type="binding site" evidence="5">
    <location>
        <position position="223"/>
    </location>
    <ligand>
        <name>dimethylallyl diphosphate</name>
        <dbReference type="ChEBI" id="CHEBI:57623"/>
    </ligand>
</feature>
<evidence type="ECO:0000313" key="7">
    <source>
        <dbReference type="Proteomes" id="UP000006365"/>
    </source>
</evidence>
<dbReference type="GO" id="GO:0019288">
    <property type="term" value="P:isopentenyl diphosphate biosynthetic process, methylerythritol 4-phosphate pathway"/>
    <property type="evidence" value="ECO:0007669"/>
    <property type="project" value="UniProtKB-UniRule"/>
</dbReference>
<comment type="pathway">
    <text evidence="5">Isoprenoid biosynthesis; dimethylallyl diphosphate biosynthesis; dimethylallyl diphosphate from (2E)-4-hydroxy-3-methylbutenyl diphosphate: step 1/1.</text>
</comment>
<dbReference type="UniPathway" id="UPA00056">
    <property type="reaction ID" value="UER00097"/>
</dbReference>
<feature type="binding site" evidence="5">
    <location>
        <position position="74"/>
    </location>
    <ligand>
        <name>(2E)-4-hydroxy-3-methylbut-2-enyl diphosphate</name>
        <dbReference type="ChEBI" id="CHEBI:128753"/>
    </ligand>
</feature>
<feature type="binding site" evidence="5">
    <location>
        <position position="222"/>
    </location>
    <ligand>
        <name>dimethylallyl diphosphate</name>
        <dbReference type="ChEBI" id="CHEBI:57623"/>
    </ligand>
</feature>
<feature type="binding site" evidence="5">
    <location>
        <position position="41"/>
    </location>
    <ligand>
        <name>isopentenyl diphosphate</name>
        <dbReference type="ChEBI" id="CHEBI:128769"/>
    </ligand>
</feature>
<keyword evidence="7" id="KW-1185">Reference proteome</keyword>
<dbReference type="UniPathway" id="UPA00059">
    <property type="reaction ID" value="UER00105"/>
</dbReference>
<keyword evidence="3 5" id="KW-0408">Iron</keyword>
<evidence type="ECO:0000256" key="5">
    <source>
        <dbReference type="HAMAP-Rule" id="MF_00191"/>
    </source>
</evidence>
<comment type="cofactor">
    <cofactor evidence="5">
        <name>[4Fe-4S] cluster</name>
        <dbReference type="ChEBI" id="CHEBI:49883"/>
    </cofactor>
    <text evidence="5">Binds 1 [4Fe-4S] cluster per subunit.</text>
</comment>
<feature type="binding site" evidence="5">
    <location>
        <position position="224"/>
    </location>
    <ligand>
        <name>isopentenyl diphosphate</name>
        <dbReference type="ChEBI" id="CHEBI:128769"/>
    </ligand>
</feature>
<feature type="binding site" evidence="5">
    <location>
        <position position="124"/>
    </location>
    <ligand>
        <name>(2E)-4-hydroxy-3-methylbut-2-enyl diphosphate</name>
        <dbReference type="ChEBI" id="CHEBI:128753"/>
    </ligand>
</feature>
<sequence>MEVILAKPRGFCAGVNRAIAIVHQALERHRPPVYVLHEIVHNTHVLEELRCRGAVFVEELEDIPRGSVTVFSAHGVSRAVEQRATALGLRIIDATCPLVSKVHRRMIRLNAQGYDVLVIGHKGHPEVEGTCGQAVGPVHVVSKASEIGQLQVTDPDKVGYVTQTTLSVDDTREILLAIRRRFPRIAEPDRTDICYATTNRQAAVRELADRVDLVLVVGSKNSSNSNRLREVAELRQTPAHLIDDASEIDPAWFAGVKRVGVSAGASAPEHLVVGVVDWLRRWGDVTVTEMEGEEEHISFLVPELEV</sequence>
<dbReference type="GO" id="GO:0051745">
    <property type="term" value="F:4-hydroxy-3-methylbut-2-enyl diphosphate reductase activity"/>
    <property type="evidence" value="ECO:0007669"/>
    <property type="project" value="UniProtKB-UniRule"/>
</dbReference>
<dbReference type="GO" id="GO:0050992">
    <property type="term" value="P:dimethylallyl diphosphate biosynthetic process"/>
    <property type="evidence" value="ECO:0007669"/>
    <property type="project" value="UniProtKB-UniRule"/>
</dbReference>
<dbReference type="AlphaFoldDB" id="A0A7U3YNQ3"/>
<reference evidence="6 7" key="1">
    <citation type="journal article" date="2011" name="Stand. Genomic Sci.">
        <title>Complete genome sequence of Desulfobulbus propionicus type strain (1pr3).</title>
        <authorList>
            <person name="Pagani I."/>
            <person name="Lapidus A."/>
            <person name="Nolan M."/>
            <person name="Lucas S."/>
            <person name="Hammon N."/>
            <person name="Deshpande S."/>
            <person name="Cheng J.F."/>
            <person name="Chertkov O."/>
            <person name="Davenport K."/>
            <person name="Tapia R."/>
            <person name="Han C."/>
            <person name="Goodwin L."/>
            <person name="Pitluck S."/>
            <person name="Liolios K."/>
            <person name="Mavromatis K."/>
            <person name="Ivanova N."/>
            <person name="Mikhailova N."/>
            <person name="Pati A."/>
            <person name="Chen A."/>
            <person name="Palaniappan K."/>
            <person name="Land M."/>
            <person name="Hauser L."/>
            <person name="Chang Y.J."/>
            <person name="Jeffries C.D."/>
            <person name="Detter J.C."/>
            <person name="Brambilla E."/>
            <person name="Kannan K.P."/>
            <person name="Djao O.D."/>
            <person name="Rohde M."/>
            <person name="Pukall R."/>
            <person name="Spring S."/>
            <person name="Goker M."/>
            <person name="Sikorski J."/>
            <person name="Woyke T."/>
            <person name="Bristow J."/>
            <person name="Eisen J.A."/>
            <person name="Markowitz V."/>
            <person name="Hugenholtz P."/>
            <person name="Kyrpides N.C."/>
            <person name="Klenk H.P."/>
        </authorList>
    </citation>
    <scope>NUCLEOTIDE SEQUENCE [LARGE SCALE GENOMIC DNA]</scope>
    <source>
        <strain evidence="7">ATCC 33891 / DSM 2032 / 1pr3</strain>
    </source>
</reference>
<feature type="binding site" evidence="5">
    <location>
        <position position="266"/>
    </location>
    <ligand>
        <name>dimethylallyl diphosphate</name>
        <dbReference type="ChEBI" id="CHEBI:57623"/>
    </ligand>
</feature>
<dbReference type="NCBIfam" id="TIGR00216">
    <property type="entry name" value="ispH_lytB"/>
    <property type="match status" value="1"/>
</dbReference>
<dbReference type="Proteomes" id="UP000006365">
    <property type="component" value="Chromosome"/>
</dbReference>
<proteinExistence type="inferred from homology"/>
<keyword evidence="5" id="KW-0414">Isoprene biosynthesis</keyword>
<feature type="binding site" evidence="5">
    <location>
        <position position="96"/>
    </location>
    <ligand>
        <name>[4Fe-4S] cluster</name>
        <dbReference type="ChEBI" id="CHEBI:49883"/>
    </ligand>
</feature>
<keyword evidence="5 6" id="KW-0560">Oxidoreductase</keyword>
<dbReference type="NCBIfam" id="NF002190">
    <property type="entry name" value="PRK01045.1-4"/>
    <property type="match status" value="1"/>
</dbReference>
<dbReference type="HAMAP" id="MF_00191">
    <property type="entry name" value="IspH"/>
    <property type="match status" value="1"/>
</dbReference>
<feature type="binding site" evidence="5">
    <location>
        <position position="223"/>
    </location>
    <ligand>
        <name>(2E)-4-hydroxy-3-methylbut-2-enyl diphosphate</name>
        <dbReference type="ChEBI" id="CHEBI:128753"/>
    </ligand>
</feature>
<keyword evidence="2 5" id="KW-0479">Metal-binding</keyword>
<dbReference type="Gene3D" id="3.40.50.11270">
    <property type="match status" value="1"/>
</dbReference>
<dbReference type="GO" id="GO:0016114">
    <property type="term" value="P:terpenoid biosynthetic process"/>
    <property type="evidence" value="ECO:0007669"/>
    <property type="project" value="UniProtKB-UniRule"/>
</dbReference>
<feature type="binding site" evidence="5">
    <location>
        <position position="74"/>
    </location>
    <ligand>
        <name>isopentenyl diphosphate</name>
        <dbReference type="ChEBI" id="CHEBI:128769"/>
    </ligand>
</feature>
<organism evidence="6 7">
    <name type="scientific">Desulfobulbus propionicus (strain ATCC 33891 / DSM 2032 / VKM B-1956 / 1pr3)</name>
    <dbReference type="NCBI Taxonomy" id="577650"/>
    <lineage>
        <taxon>Bacteria</taxon>
        <taxon>Pseudomonadati</taxon>
        <taxon>Thermodesulfobacteriota</taxon>
        <taxon>Desulfobulbia</taxon>
        <taxon>Desulfobulbales</taxon>
        <taxon>Desulfobulbaceae</taxon>
        <taxon>Desulfobulbus</taxon>
    </lineage>
</organism>
<keyword evidence="4 5" id="KW-0411">Iron-sulfur</keyword>
<feature type="binding site" evidence="5">
    <location>
        <position position="224"/>
    </location>
    <ligand>
        <name>(2E)-4-hydroxy-3-methylbut-2-enyl diphosphate</name>
        <dbReference type="ChEBI" id="CHEBI:128753"/>
    </ligand>
</feature>
<keyword evidence="1 5" id="KW-0004">4Fe-4S</keyword>
<accession>A0A7U3YNQ3</accession>
<dbReference type="GO" id="GO:0046872">
    <property type="term" value="F:metal ion binding"/>
    <property type="evidence" value="ECO:0007669"/>
    <property type="project" value="UniProtKB-KW"/>
</dbReference>
<feature type="binding site" evidence="5">
    <location>
        <position position="164"/>
    </location>
    <ligand>
        <name>(2E)-4-hydroxy-3-methylbut-2-enyl diphosphate</name>
        <dbReference type="ChEBI" id="CHEBI:128753"/>
    </ligand>
</feature>
<feature type="binding site" evidence="5">
    <location>
        <position position="124"/>
    </location>
    <ligand>
        <name>dimethylallyl diphosphate</name>
        <dbReference type="ChEBI" id="CHEBI:57623"/>
    </ligand>
</feature>
<dbReference type="KEGG" id="dpr:Despr_2586"/>
<feature type="binding site" evidence="5">
    <location>
        <position position="41"/>
    </location>
    <ligand>
        <name>dimethylallyl diphosphate</name>
        <dbReference type="ChEBI" id="CHEBI:57623"/>
    </ligand>
</feature>
<comment type="catalytic activity">
    <reaction evidence="5">
        <text>isopentenyl diphosphate + 2 oxidized [2Fe-2S]-[ferredoxin] + H2O = (2E)-4-hydroxy-3-methylbut-2-enyl diphosphate + 2 reduced [2Fe-2S]-[ferredoxin] + 2 H(+)</text>
        <dbReference type="Rhea" id="RHEA:24488"/>
        <dbReference type="Rhea" id="RHEA-COMP:10000"/>
        <dbReference type="Rhea" id="RHEA-COMP:10001"/>
        <dbReference type="ChEBI" id="CHEBI:15377"/>
        <dbReference type="ChEBI" id="CHEBI:15378"/>
        <dbReference type="ChEBI" id="CHEBI:33737"/>
        <dbReference type="ChEBI" id="CHEBI:33738"/>
        <dbReference type="ChEBI" id="CHEBI:128753"/>
        <dbReference type="ChEBI" id="CHEBI:128769"/>
        <dbReference type="EC" id="1.17.7.4"/>
    </reaction>
</comment>
<dbReference type="RefSeq" id="WP_015725248.1">
    <property type="nucleotide sequence ID" value="NC_014972.1"/>
</dbReference>
<feature type="binding site" evidence="5">
    <location>
        <position position="124"/>
    </location>
    <ligand>
        <name>isopentenyl diphosphate</name>
        <dbReference type="ChEBI" id="CHEBI:128769"/>
    </ligand>
</feature>
<comment type="similarity">
    <text evidence="5">Belongs to the IspH family.</text>
</comment>